<sequence>MSKFDSKDKLDALIYKTYNVLSDIIFGFNFQSKSLVRRNAAYKDIHSGQRCFILGTGPSLACLGEDQIERLSTEIVFGVNSLYKSTLANKITPKYYTLIDNLYWEDARLYSTSLSPTFGEIANKYLHNPPVFITDPRAKYVVEDIASENNPIYIYSKKYPTEEMSADITGNVYAAMNCVTYSVLAAIFMGFKEVYILGCDYNAFCNFGSGHCYDDKDELKNNKYNLGFYLKFYAITTEFHYLTAKLAKNAGIKVINLTPGSLLDAYPRESLEGVLGQC</sequence>
<dbReference type="Proteomes" id="UP000463138">
    <property type="component" value="Unassembled WGS sequence"/>
</dbReference>
<dbReference type="AlphaFoldDB" id="A0A7V7KUR8"/>
<keyword evidence="3" id="KW-1185">Reference proteome</keyword>
<feature type="domain" description="6-hydroxymethylpterin diphosphokinase MptE-like" evidence="1">
    <location>
        <begin position="43"/>
        <end position="201"/>
    </location>
</feature>
<dbReference type="Gene3D" id="3.90.1480.10">
    <property type="entry name" value="Alpha-2,3-sialyltransferase"/>
    <property type="match status" value="1"/>
</dbReference>
<evidence type="ECO:0000259" key="1">
    <source>
        <dbReference type="Pfam" id="PF01973"/>
    </source>
</evidence>
<name>A0A7V7KUR8_9GAMM</name>
<accession>A0A7V7KUR8</accession>
<dbReference type="InterPro" id="IPR002826">
    <property type="entry name" value="MptE-like"/>
</dbReference>
<dbReference type="OrthoDB" id="7254531at2"/>
<evidence type="ECO:0000313" key="2">
    <source>
        <dbReference type="EMBL" id="KAA0690840.1"/>
    </source>
</evidence>
<dbReference type="Pfam" id="PF01973">
    <property type="entry name" value="MptE-like"/>
    <property type="match status" value="1"/>
</dbReference>
<comment type="caution">
    <text evidence="2">The sequence shown here is derived from an EMBL/GenBank/DDBJ whole genome shotgun (WGS) entry which is preliminary data.</text>
</comment>
<proteinExistence type="predicted"/>
<organism evidence="2 3">
    <name type="scientific">Halopseudomonas laoshanensis</name>
    <dbReference type="NCBI Taxonomy" id="2268758"/>
    <lineage>
        <taxon>Bacteria</taxon>
        <taxon>Pseudomonadati</taxon>
        <taxon>Pseudomonadota</taxon>
        <taxon>Gammaproteobacteria</taxon>
        <taxon>Pseudomonadales</taxon>
        <taxon>Pseudomonadaceae</taxon>
        <taxon>Halopseudomonas</taxon>
    </lineage>
</organism>
<evidence type="ECO:0000313" key="3">
    <source>
        <dbReference type="Proteomes" id="UP000463138"/>
    </source>
</evidence>
<gene>
    <name evidence="2" type="ORF">DT594_17615</name>
</gene>
<protein>
    <submittedName>
        <fullName evidence="2">DUF115 domain-containing protein</fullName>
    </submittedName>
</protein>
<dbReference type="RefSeq" id="WP_149334327.1">
    <property type="nucleotide sequence ID" value="NZ_QOVF01000009.1"/>
</dbReference>
<dbReference type="EMBL" id="QOVF01000009">
    <property type="protein sequence ID" value="KAA0690840.1"/>
    <property type="molecule type" value="Genomic_DNA"/>
</dbReference>
<reference evidence="2 3" key="1">
    <citation type="submission" date="2018-07" db="EMBL/GenBank/DDBJ databases">
        <title>Pseudomonas laoshanensis sp. nov., isolated from soil.</title>
        <authorList>
            <person name="Sun J."/>
            <person name="Yu L."/>
            <person name="Wang M."/>
            <person name="Zhang C."/>
        </authorList>
    </citation>
    <scope>NUCLEOTIDE SEQUENCE [LARGE SCALE GENOMIC DNA]</scope>
    <source>
        <strain evidence="2 3">Y22</strain>
    </source>
</reference>